<dbReference type="Pfam" id="PF13637">
    <property type="entry name" value="Ank_4"/>
    <property type="match status" value="1"/>
</dbReference>
<evidence type="ECO:0000313" key="4">
    <source>
        <dbReference type="EMBL" id="OJJ53492.1"/>
    </source>
</evidence>
<name>A0A1L9T212_9EURO</name>
<dbReference type="EMBL" id="KV878597">
    <property type="protein sequence ID" value="OJJ53492.1"/>
    <property type="molecule type" value="Genomic_DNA"/>
</dbReference>
<dbReference type="SMART" id="SM00248">
    <property type="entry name" value="ANK"/>
    <property type="match status" value="3"/>
</dbReference>
<dbReference type="Gene3D" id="1.25.40.20">
    <property type="entry name" value="Ankyrin repeat-containing domain"/>
    <property type="match status" value="2"/>
</dbReference>
<evidence type="ECO:0000313" key="5">
    <source>
        <dbReference type="Proteomes" id="UP000184356"/>
    </source>
</evidence>
<dbReference type="Pfam" id="PF12796">
    <property type="entry name" value="Ank_2"/>
    <property type="match status" value="1"/>
</dbReference>
<dbReference type="Proteomes" id="UP000184356">
    <property type="component" value="Unassembled WGS sequence"/>
</dbReference>
<protein>
    <submittedName>
        <fullName evidence="4">Uncharacterized protein</fullName>
    </submittedName>
</protein>
<dbReference type="PROSITE" id="PS50297">
    <property type="entry name" value="ANK_REP_REGION"/>
    <property type="match status" value="1"/>
</dbReference>
<dbReference type="GO" id="GO:0085020">
    <property type="term" value="P:protein K6-linked ubiquitination"/>
    <property type="evidence" value="ECO:0007669"/>
    <property type="project" value="TreeGrafter"/>
</dbReference>
<keyword evidence="5" id="KW-1185">Reference proteome</keyword>
<sequence>MCEMLLKQGAEDYHSLKRYPPSALVAAVDSGRIDIVKALLRYERVVEGHRGDSMASQFAAGEGSSALHTAAGRQTSDQLKLLLSRPGVDINLKLASTGSVENVISSLSAGADINVLNNTGRTPLHWAAANGNWEVVETLLDRGAAA</sequence>
<dbReference type="PROSITE" id="PS50088">
    <property type="entry name" value="ANK_REPEAT"/>
    <property type="match status" value="1"/>
</dbReference>
<reference evidence="5" key="1">
    <citation type="journal article" date="2017" name="Genome Biol.">
        <title>Comparative genomics reveals high biological diversity and specific adaptations in the industrially and medically important fungal genus Aspergillus.</title>
        <authorList>
            <person name="de Vries R.P."/>
            <person name="Riley R."/>
            <person name="Wiebenga A."/>
            <person name="Aguilar-Osorio G."/>
            <person name="Amillis S."/>
            <person name="Uchima C.A."/>
            <person name="Anderluh G."/>
            <person name="Asadollahi M."/>
            <person name="Askin M."/>
            <person name="Barry K."/>
            <person name="Battaglia E."/>
            <person name="Bayram O."/>
            <person name="Benocci T."/>
            <person name="Braus-Stromeyer S.A."/>
            <person name="Caldana C."/>
            <person name="Canovas D."/>
            <person name="Cerqueira G.C."/>
            <person name="Chen F."/>
            <person name="Chen W."/>
            <person name="Choi C."/>
            <person name="Clum A."/>
            <person name="Dos Santos R.A."/>
            <person name="Damasio A.R."/>
            <person name="Diallinas G."/>
            <person name="Emri T."/>
            <person name="Fekete E."/>
            <person name="Flipphi M."/>
            <person name="Freyberg S."/>
            <person name="Gallo A."/>
            <person name="Gournas C."/>
            <person name="Habgood R."/>
            <person name="Hainaut M."/>
            <person name="Harispe M.L."/>
            <person name="Henrissat B."/>
            <person name="Hilden K.S."/>
            <person name="Hope R."/>
            <person name="Hossain A."/>
            <person name="Karabika E."/>
            <person name="Karaffa L."/>
            <person name="Karanyi Z."/>
            <person name="Krasevec N."/>
            <person name="Kuo A."/>
            <person name="Kusch H."/>
            <person name="LaButti K."/>
            <person name="Lagendijk E.L."/>
            <person name="Lapidus A."/>
            <person name="Levasseur A."/>
            <person name="Lindquist E."/>
            <person name="Lipzen A."/>
            <person name="Logrieco A.F."/>
            <person name="MacCabe A."/>
            <person name="Maekelae M.R."/>
            <person name="Malavazi I."/>
            <person name="Melin P."/>
            <person name="Meyer V."/>
            <person name="Mielnichuk N."/>
            <person name="Miskei M."/>
            <person name="Molnar A.P."/>
            <person name="Mule G."/>
            <person name="Ngan C.Y."/>
            <person name="Orejas M."/>
            <person name="Orosz E."/>
            <person name="Ouedraogo J.P."/>
            <person name="Overkamp K.M."/>
            <person name="Park H.-S."/>
            <person name="Perrone G."/>
            <person name="Piumi F."/>
            <person name="Punt P.J."/>
            <person name="Ram A.F."/>
            <person name="Ramon A."/>
            <person name="Rauscher S."/>
            <person name="Record E."/>
            <person name="Riano-Pachon D.M."/>
            <person name="Robert V."/>
            <person name="Roehrig J."/>
            <person name="Ruller R."/>
            <person name="Salamov A."/>
            <person name="Salih N.S."/>
            <person name="Samson R.A."/>
            <person name="Sandor E."/>
            <person name="Sanguinetti M."/>
            <person name="Schuetze T."/>
            <person name="Sepcic K."/>
            <person name="Shelest E."/>
            <person name="Sherlock G."/>
            <person name="Sophianopoulou V."/>
            <person name="Squina F.M."/>
            <person name="Sun H."/>
            <person name="Susca A."/>
            <person name="Todd R.B."/>
            <person name="Tsang A."/>
            <person name="Unkles S.E."/>
            <person name="van de Wiele N."/>
            <person name="van Rossen-Uffink D."/>
            <person name="Oliveira J.V."/>
            <person name="Vesth T.C."/>
            <person name="Visser J."/>
            <person name="Yu J.-H."/>
            <person name="Zhou M."/>
            <person name="Andersen M.R."/>
            <person name="Archer D.B."/>
            <person name="Baker S.E."/>
            <person name="Benoit I."/>
            <person name="Brakhage A.A."/>
            <person name="Braus G.H."/>
            <person name="Fischer R."/>
            <person name="Frisvad J.C."/>
            <person name="Goldman G.H."/>
            <person name="Houbraken J."/>
            <person name="Oakley B."/>
            <person name="Pocsi I."/>
            <person name="Scazzocchio C."/>
            <person name="Seiboth B."/>
            <person name="vanKuyk P.A."/>
            <person name="Wortman J."/>
            <person name="Dyer P.S."/>
            <person name="Grigoriev I.V."/>
        </authorList>
    </citation>
    <scope>NUCLEOTIDE SEQUENCE [LARGE SCALE GENOMIC DNA]</scope>
    <source>
        <strain evidence="5">CBS 593.65</strain>
    </source>
</reference>
<evidence type="ECO:0000256" key="2">
    <source>
        <dbReference type="ARBA" id="ARBA00023043"/>
    </source>
</evidence>
<gene>
    <name evidence="4" type="ORF">ASPSYDRAFT_50994</name>
</gene>
<dbReference type="GeneID" id="63764271"/>
<dbReference type="PANTHER" id="PTHR24171">
    <property type="entry name" value="ANKYRIN REPEAT DOMAIN-CONTAINING PROTEIN 39-RELATED"/>
    <property type="match status" value="1"/>
</dbReference>
<organism evidence="4 5">
    <name type="scientific">Aspergillus sydowii CBS 593.65</name>
    <dbReference type="NCBI Taxonomy" id="1036612"/>
    <lineage>
        <taxon>Eukaryota</taxon>
        <taxon>Fungi</taxon>
        <taxon>Dikarya</taxon>
        <taxon>Ascomycota</taxon>
        <taxon>Pezizomycotina</taxon>
        <taxon>Eurotiomycetes</taxon>
        <taxon>Eurotiomycetidae</taxon>
        <taxon>Eurotiales</taxon>
        <taxon>Aspergillaceae</taxon>
        <taxon>Aspergillus</taxon>
        <taxon>Aspergillus subgen. Nidulantes</taxon>
    </lineage>
</organism>
<dbReference type="PANTHER" id="PTHR24171:SF8">
    <property type="entry name" value="BRCA1-ASSOCIATED RING DOMAIN PROTEIN 1"/>
    <property type="match status" value="1"/>
</dbReference>
<proteinExistence type="predicted"/>
<evidence type="ECO:0000256" key="3">
    <source>
        <dbReference type="PROSITE-ProRule" id="PRU00023"/>
    </source>
</evidence>
<dbReference type="InterPro" id="IPR002110">
    <property type="entry name" value="Ankyrin_rpt"/>
</dbReference>
<accession>A0A1L9T212</accession>
<dbReference type="InterPro" id="IPR036770">
    <property type="entry name" value="Ankyrin_rpt-contain_sf"/>
</dbReference>
<keyword evidence="1" id="KW-0677">Repeat</keyword>
<dbReference type="GO" id="GO:0004842">
    <property type="term" value="F:ubiquitin-protein transferase activity"/>
    <property type="evidence" value="ECO:0007669"/>
    <property type="project" value="TreeGrafter"/>
</dbReference>
<dbReference type="OrthoDB" id="539213at2759"/>
<dbReference type="SUPFAM" id="SSF48403">
    <property type="entry name" value="Ankyrin repeat"/>
    <property type="match status" value="1"/>
</dbReference>
<evidence type="ECO:0000256" key="1">
    <source>
        <dbReference type="ARBA" id="ARBA00022737"/>
    </source>
</evidence>
<dbReference type="VEuPathDB" id="FungiDB:ASPSYDRAFT_50994"/>
<keyword evidence="2 3" id="KW-0040">ANK repeat</keyword>
<dbReference type="STRING" id="1036612.A0A1L9T212"/>
<dbReference type="RefSeq" id="XP_040697298.1">
    <property type="nucleotide sequence ID" value="XM_040848198.1"/>
</dbReference>
<feature type="repeat" description="ANK" evidence="3">
    <location>
        <begin position="119"/>
        <end position="146"/>
    </location>
</feature>
<dbReference type="AlphaFoldDB" id="A0A1L9T212"/>